<dbReference type="RefSeq" id="WP_048920028.1">
    <property type="nucleotide sequence ID" value="NZ_CP010777.1"/>
</dbReference>
<accession>A0A0H4VMT0</accession>
<evidence type="ECO:0000313" key="15">
    <source>
        <dbReference type="EMBL" id="AKQ45177.1"/>
    </source>
</evidence>
<evidence type="ECO:0000313" key="16">
    <source>
        <dbReference type="Proteomes" id="UP000036458"/>
    </source>
</evidence>
<evidence type="ECO:0000256" key="8">
    <source>
        <dbReference type="PIRNR" id="PIRNR029900"/>
    </source>
</evidence>
<evidence type="ECO:0000256" key="6">
    <source>
        <dbReference type="ARBA" id="ARBA00023326"/>
    </source>
</evidence>
<name>A0A0H4VMT0_9BACT</name>
<dbReference type="EMBL" id="CP010777">
    <property type="protein sequence ID" value="AKQ45177.1"/>
    <property type="molecule type" value="Genomic_DNA"/>
</dbReference>
<evidence type="ECO:0000256" key="2">
    <source>
        <dbReference type="ARBA" id="ARBA00022651"/>
    </source>
</evidence>
<feature type="domain" description="Alpha glucuronidase N-terminal" evidence="12">
    <location>
        <begin position="30"/>
        <end position="151"/>
    </location>
</feature>
<evidence type="ECO:0000259" key="14">
    <source>
        <dbReference type="Pfam" id="PF07488"/>
    </source>
</evidence>
<dbReference type="Gene3D" id="3.20.20.80">
    <property type="entry name" value="Glycosidases"/>
    <property type="match status" value="1"/>
</dbReference>
<comment type="similarity">
    <text evidence="1 8 10">Belongs to the glycosyl hydrolase 67 family.</text>
</comment>
<feature type="active site" description="Proton donor" evidence="9">
    <location>
        <position position="312"/>
    </location>
</feature>
<dbReference type="InterPro" id="IPR011099">
    <property type="entry name" value="Glyco_hydro_67_C"/>
</dbReference>
<dbReference type="GO" id="GO:0046559">
    <property type="term" value="F:alpha-glucuronidase activity"/>
    <property type="evidence" value="ECO:0007669"/>
    <property type="project" value="InterPro"/>
</dbReference>
<dbReference type="SUPFAM" id="SSF51445">
    <property type="entry name" value="(Trans)glycosidases"/>
    <property type="match status" value="1"/>
</dbReference>
<sequence>MDKKPVYLSLLILCLLFTFSSVKAEDGYQLWQRYNQVTNKGQLKQYQQLLEEVVVQGNSPTLQIVKDELQTGLGGLLGKTTAVKESGGKKNVLLAGTRNGSALVKALGLEEDLKAVGPEGYLLLSQKANGKNYTVIAANSDLGVLYGTFHFLRLLQTQQDIQRLAVKSSPKTKLRILNHWDNLDRTVERGYAGFSLWDWHKLPDYIDQRYLDYARANASIGINGTVLTNVNANSLVLTPEYLKKVTALANAFRPYGLKVYLTARFSSPIEIGKLKTADPLDPAVKAWWQKKVEEIYQYIPDFGGFLVKANSEGQPGPQNYGRTHADGANMLADALSPKGGIVMWRAFVYDNNVPDDRAKQAYSEFKPLDGTFRKNVMVQVKNGAIDFQPREPFHPLFGAMPKTPLVMEFQITQEYLGQGTHLAYLAPMFKETLESDTYAQGKGSTVAKVVDGSLNGHSLSAMAGVANIGTDRNWTSHPFGQANWYTFGRLAWDHSLSSEQIADEWIRMTFSNEPKLISEVKNMMMGSREAVVNYMTPLGLHHIMGWSHHYGPGPWIKDKPRADWTSVYFHRADEKGLGFNRTKTGSNALAQYAPEVQAQWQDPATCPEKYLLWFHHVAWDQKLASGRTLWDELCYKYTAGIDSVKAMQQTWAGLASQVDPERHKQVSTFLKIQHDDAKWWRDACLLYFQTFSKKPIPAGLEKPEHTLEYYQKLDPKFVPGI</sequence>
<feature type="active site" description="Proton acceptor" evidence="9">
    <location>
        <position position="414"/>
    </location>
</feature>
<dbReference type="PIRSF" id="PIRSF029900">
    <property type="entry name" value="Alpha-glucuronds"/>
    <property type="match status" value="1"/>
</dbReference>
<dbReference type="EC" id="3.2.1.131" evidence="10"/>
<dbReference type="InterPro" id="IPR011395">
    <property type="entry name" value="Glyco_hydro_67_aGlcAse"/>
</dbReference>
<dbReference type="InterPro" id="IPR005154">
    <property type="entry name" value="Glyco_hydro_67_aGlcAse_N"/>
</dbReference>
<keyword evidence="6 10" id="KW-0624">Polysaccharide degradation</keyword>
<evidence type="ECO:0000259" key="13">
    <source>
        <dbReference type="Pfam" id="PF07477"/>
    </source>
</evidence>
<feature type="domain" description="Glycosyl hydrolase family 67 catalytic" evidence="14">
    <location>
        <begin position="155"/>
        <end position="474"/>
    </location>
</feature>
<dbReference type="STRING" id="1379910.TH63_05285"/>
<feature type="domain" description="Glycosyl hydrolase family 67 C-terminal" evidence="13">
    <location>
        <begin position="475"/>
        <end position="699"/>
    </location>
</feature>
<dbReference type="SUPFAM" id="SSF55545">
    <property type="entry name" value="beta-N-acetylhexosaminidase-like domain"/>
    <property type="match status" value="1"/>
</dbReference>
<dbReference type="InterPro" id="IPR017853">
    <property type="entry name" value="GH"/>
</dbReference>
<evidence type="ECO:0000256" key="11">
    <source>
        <dbReference type="SAM" id="SignalP"/>
    </source>
</evidence>
<reference evidence="15 16" key="1">
    <citation type="submission" date="2015-01" db="EMBL/GenBank/DDBJ databases">
        <title>Rufibacter sp./DG31D/ whole genome sequencing.</title>
        <authorList>
            <person name="Kim M.K."/>
            <person name="Srinivasan S."/>
            <person name="Lee J.-J."/>
        </authorList>
    </citation>
    <scope>NUCLEOTIDE SEQUENCE [LARGE SCALE GENOMIC DNA]</scope>
    <source>
        <strain evidence="15 16">DG31D</strain>
    </source>
</reference>
<dbReference type="GO" id="GO:0005576">
    <property type="term" value="C:extracellular region"/>
    <property type="evidence" value="ECO:0007669"/>
    <property type="project" value="InterPro"/>
</dbReference>
<dbReference type="Pfam" id="PF07477">
    <property type="entry name" value="Glyco_hydro_67C"/>
    <property type="match status" value="1"/>
</dbReference>
<dbReference type="Gene3D" id="3.30.379.10">
    <property type="entry name" value="Chitobiase/beta-hexosaminidase domain 2-like"/>
    <property type="match status" value="1"/>
</dbReference>
<dbReference type="Proteomes" id="UP000036458">
    <property type="component" value="Chromosome"/>
</dbReference>
<evidence type="ECO:0000259" key="12">
    <source>
        <dbReference type="Pfam" id="PF03648"/>
    </source>
</evidence>
<gene>
    <name evidence="15" type="ORF">TH63_05285</name>
</gene>
<dbReference type="GO" id="GO:0033939">
    <property type="term" value="F:xylan alpha-1,2-glucuronosidase activity"/>
    <property type="evidence" value="ECO:0007669"/>
    <property type="project" value="UniProtKB-EC"/>
</dbReference>
<evidence type="ECO:0000256" key="10">
    <source>
        <dbReference type="RuleBase" id="RU361198"/>
    </source>
</evidence>
<feature type="chain" id="PRO_5005211996" description="Xylan alpha-1,2-glucuronidase" evidence="11">
    <location>
        <begin position="25"/>
        <end position="721"/>
    </location>
</feature>
<dbReference type="InterPro" id="IPR029018">
    <property type="entry name" value="Hex-like_dom2"/>
</dbReference>
<evidence type="ECO:0000256" key="5">
    <source>
        <dbReference type="ARBA" id="ARBA00023295"/>
    </source>
</evidence>
<organism evidence="15 16">
    <name type="scientific">Rufibacter radiotolerans</name>
    <dbReference type="NCBI Taxonomy" id="1379910"/>
    <lineage>
        <taxon>Bacteria</taxon>
        <taxon>Pseudomonadati</taxon>
        <taxon>Bacteroidota</taxon>
        <taxon>Cytophagia</taxon>
        <taxon>Cytophagales</taxon>
        <taxon>Hymenobacteraceae</taxon>
        <taxon>Rufibacter</taxon>
    </lineage>
</organism>
<keyword evidence="5 8" id="KW-0326">Glycosidase</keyword>
<proteinExistence type="inferred from homology"/>
<keyword evidence="3 8" id="KW-0378">Hydrolase</keyword>
<dbReference type="Gene3D" id="3.90.1330.10">
    <property type="entry name" value="Alpha-glucuronidase, C-terminal domain"/>
    <property type="match status" value="1"/>
</dbReference>
<evidence type="ECO:0000256" key="7">
    <source>
        <dbReference type="ARBA" id="ARBA00052795"/>
    </source>
</evidence>
<keyword evidence="4 10" id="KW-0119">Carbohydrate metabolism</keyword>
<dbReference type="KEGG" id="ruf:TH63_05285"/>
<dbReference type="InterPro" id="IPR011100">
    <property type="entry name" value="Glyco_hydro_67_cat"/>
</dbReference>
<keyword evidence="16" id="KW-1185">Reference proteome</keyword>
<dbReference type="FunFam" id="3.20.20.80:FF:000096">
    <property type="entry name" value="Xylan alpha-1,2-glucuronidase"/>
    <property type="match status" value="1"/>
</dbReference>
<dbReference type="OrthoDB" id="339499at2"/>
<dbReference type="Pfam" id="PF03648">
    <property type="entry name" value="Glyco_hydro_67N"/>
    <property type="match status" value="1"/>
</dbReference>
<feature type="active site" description="Proton acceptor" evidence="9">
    <location>
        <position position="386"/>
    </location>
</feature>
<dbReference type="PANTHER" id="PTHR39207">
    <property type="entry name" value="ALPHA-GLUCURONIDASE A"/>
    <property type="match status" value="1"/>
</dbReference>
<evidence type="ECO:0000256" key="3">
    <source>
        <dbReference type="ARBA" id="ARBA00022801"/>
    </source>
</evidence>
<dbReference type="InterPro" id="IPR037054">
    <property type="entry name" value="A-glucoronidase_C_sf"/>
</dbReference>
<dbReference type="Pfam" id="PF07488">
    <property type="entry name" value="Glyco_hydro_67M"/>
    <property type="match status" value="1"/>
</dbReference>
<keyword evidence="2 8" id="KW-0858">Xylan degradation</keyword>
<comment type="subunit">
    <text evidence="10">Homodimer.</text>
</comment>
<dbReference type="GO" id="GO:2000886">
    <property type="term" value="P:glucuronoxylan catabolic process"/>
    <property type="evidence" value="ECO:0007669"/>
    <property type="project" value="UniProtKB-ARBA"/>
</dbReference>
<evidence type="ECO:0000256" key="9">
    <source>
        <dbReference type="PIRSR" id="PIRSR029900-1"/>
    </source>
</evidence>
<dbReference type="AlphaFoldDB" id="A0A0H4VMT0"/>
<protein>
    <recommendedName>
        <fullName evidence="10">Xylan alpha-1,2-glucuronidase</fullName>
        <ecNumber evidence="10">3.2.1.131</ecNumber>
    </recommendedName>
</protein>
<keyword evidence="11" id="KW-0732">Signal</keyword>
<comment type="catalytic activity">
    <reaction evidence="7 10">
        <text>Hydrolysis of (1-&gt;2)-alpha-D-(4-O-methyl)glucuronosyl links in the main chain of hardwood xylans.</text>
        <dbReference type="EC" id="3.2.1.131"/>
    </reaction>
</comment>
<feature type="signal peptide" evidence="11">
    <location>
        <begin position="1"/>
        <end position="24"/>
    </location>
</feature>
<dbReference type="PANTHER" id="PTHR39207:SF1">
    <property type="entry name" value="ALPHA-GLUCURONIDASE A"/>
    <property type="match status" value="1"/>
</dbReference>
<evidence type="ECO:0000256" key="4">
    <source>
        <dbReference type="ARBA" id="ARBA00023277"/>
    </source>
</evidence>
<dbReference type="PATRIC" id="fig|1379910.4.peg.1152"/>
<evidence type="ECO:0000256" key="1">
    <source>
        <dbReference type="ARBA" id="ARBA00008833"/>
    </source>
</evidence>